<feature type="compositionally biased region" description="Basic and acidic residues" evidence="13">
    <location>
        <begin position="411"/>
        <end position="423"/>
    </location>
</feature>
<evidence type="ECO:0000256" key="12">
    <source>
        <dbReference type="PIRSR" id="PIRSR614732-2"/>
    </source>
</evidence>
<feature type="compositionally biased region" description="Basic and acidic residues" evidence="13">
    <location>
        <begin position="184"/>
        <end position="204"/>
    </location>
</feature>
<reference evidence="17" key="2">
    <citation type="submission" date="2023-05" db="EMBL/GenBank/DDBJ databases">
        <authorList>
            <consortium name="Lawrence Berkeley National Laboratory"/>
            <person name="Steindorff A."/>
            <person name="Hensen N."/>
            <person name="Bonometti L."/>
            <person name="Westerberg I."/>
            <person name="Brannstrom I.O."/>
            <person name="Guillou S."/>
            <person name="Cros-Aarteil S."/>
            <person name="Calhoun S."/>
            <person name="Haridas S."/>
            <person name="Kuo A."/>
            <person name="Mondo S."/>
            <person name="Pangilinan J."/>
            <person name="Riley R."/>
            <person name="Labutti K."/>
            <person name="Andreopoulos B."/>
            <person name="Lipzen A."/>
            <person name="Chen C."/>
            <person name="Yanf M."/>
            <person name="Daum C."/>
            <person name="Ng V."/>
            <person name="Clum A."/>
            <person name="Ohm R."/>
            <person name="Martin F."/>
            <person name="Silar P."/>
            <person name="Natvig D."/>
            <person name="Lalanne C."/>
            <person name="Gautier V."/>
            <person name="Ament-Velasquez S.L."/>
            <person name="Kruys A."/>
            <person name="Hutchinson M.I."/>
            <person name="Powell A.J."/>
            <person name="Barry K."/>
            <person name="Miller A.N."/>
            <person name="Grigoriev I.V."/>
            <person name="Debuchy R."/>
            <person name="Gladieux P."/>
            <person name="Thoren M.H."/>
            <person name="Johannesson H."/>
        </authorList>
    </citation>
    <scope>NUCLEOTIDE SEQUENCE</scope>
    <source>
        <strain evidence="17">CBS 538.74</strain>
    </source>
</reference>
<dbReference type="CDD" id="cd04725">
    <property type="entry name" value="OMP_decarboxylase_like"/>
    <property type="match status" value="1"/>
</dbReference>
<dbReference type="GO" id="GO:0008270">
    <property type="term" value="F:zinc ion binding"/>
    <property type="evidence" value="ECO:0007669"/>
    <property type="project" value="InterPro"/>
</dbReference>
<feature type="active site" description="For OMPdecase activity" evidence="11">
    <location>
        <position position="105"/>
    </location>
</feature>
<feature type="compositionally biased region" description="Gly residues" evidence="13">
    <location>
        <begin position="1026"/>
        <end position="1039"/>
    </location>
</feature>
<accession>A0AAN6VPS2</accession>
<keyword evidence="8" id="KW-0539">Nucleus</keyword>
<keyword evidence="14" id="KW-0472">Membrane</keyword>
<dbReference type="EMBL" id="MU856896">
    <property type="protein sequence ID" value="KAK4155044.1"/>
    <property type="molecule type" value="Genomic_DNA"/>
</dbReference>
<evidence type="ECO:0000256" key="3">
    <source>
        <dbReference type="ARBA" id="ARBA00012321"/>
    </source>
</evidence>
<reference evidence="17" key="1">
    <citation type="journal article" date="2023" name="Mol. Phylogenet. Evol.">
        <title>Genome-scale phylogeny and comparative genomics of the fungal order Sordariales.</title>
        <authorList>
            <person name="Hensen N."/>
            <person name="Bonometti L."/>
            <person name="Westerberg I."/>
            <person name="Brannstrom I.O."/>
            <person name="Guillou S."/>
            <person name="Cros-Aarteil S."/>
            <person name="Calhoun S."/>
            <person name="Haridas S."/>
            <person name="Kuo A."/>
            <person name="Mondo S."/>
            <person name="Pangilinan J."/>
            <person name="Riley R."/>
            <person name="LaButti K."/>
            <person name="Andreopoulos B."/>
            <person name="Lipzen A."/>
            <person name="Chen C."/>
            <person name="Yan M."/>
            <person name="Daum C."/>
            <person name="Ng V."/>
            <person name="Clum A."/>
            <person name="Steindorff A."/>
            <person name="Ohm R.A."/>
            <person name="Martin F."/>
            <person name="Silar P."/>
            <person name="Natvig D.O."/>
            <person name="Lalanne C."/>
            <person name="Gautier V."/>
            <person name="Ament-Velasquez S.L."/>
            <person name="Kruys A."/>
            <person name="Hutchinson M.I."/>
            <person name="Powell A.J."/>
            <person name="Barry K."/>
            <person name="Miller A.N."/>
            <person name="Grigoriev I.V."/>
            <person name="Debuchy R."/>
            <person name="Gladieux P."/>
            <person name="Hiltunen Thoren M."/>
            <person name="Johannesson H."/>
        </authorList>
    </citation>
    <scope>NUCLEOTIDE SEQUENCE</scope>
    <source>
        <strain evidence="17">CBS 538.74</strain>
    </source>
</reference>
<feature type="domain" description="Orotidine 5'-phosphate decarboxylase" evidence="16">
    <location>
        <begin position="37"/>
        <end position="360"/>
    </location>
</feature>
<dbReference type="InterPro" id="IPR007219">
    <property type="entry name" value="XnlR_reg_dom"/>
</dbReference>
<protein>
    <recommendedName>
        <fullName evidence="4">Orotidine 5'-phosphate decarboxylase</fullName>
        <ecNumber evidence="3">4.1.1.23</ecNumber>
    </recommendedName>
    <alternativeName>
        <fullName evidence="10">OMP decarboxylase</fullName>
    </alternativeName>
    <alternativeName>
        <fullName evidence="9">Uridine 5'-monophosphate synthase</fullName>
    </alternativeName>
</protein>
<evidence type="ECO:0000256" key="4">
    <source>
        <dbReference type="ARBA" id="ARBA00021923"/>
    </source>
</evidence>
<dbReference type="InterPro" id="IPR013785">
    <property type="entry name" value="Aldolase_TIM"/>
</dbReference>
<evidence type="ECO:0000313" key="17">
    <source>
        <dbReference type="EMBL" id="KAK4155044.1"/>
    </source>
</evidence>
<comment type="caution">
    <text evidence="17">The sequence shown here is derived from an EMBL/GenBank/DDBJ whole genome shotgun (WGS) entry which is preliminary data.</text>
</comment>
<dbReference type="AlphaFoldDB" id="A0AAN6VPS2"/>
<evidence type="ECO:0000256" key="5">
    <source>
        <dbReference type="ARBA" id="ARBA00022793"/>
    </source>
</evidence>
<keyword evidence="14" id="KW-1133">Transmembrane helix</keyword>
<evidence type="ECO:0000259" key="16">
    <source>
        <dbReference type="SMART" id="SM00934"/>
    </source>
</evidence>
<name>A0AAN6VPS2_9PEZI</name>
<sequence>MADRHPTLAQPFAERAKTATHPLTRYLFRLIDLKASNLCLSADVTTARELLTLANKVGPSIVVLKTHYDLISGWDYNPQTGTGAKLAALARKHGFLIFEDRKFVDIGKTVQMQYTAGTARIIEWAHITNANIDAGKDMVRAMAEAAAKWKERIHYEVKTSVTVGTPVSDQFDDAEEQEQEQEQEQEHAQQRRDEKDSRDVDGRKGSIVSITTVTQSFEPADSPRLSKTNEHGDAVFPGIEEAPVDRGLLLLAQMSTKGCLMTKDYTQACVEAAREHKGFVMGYVAQETLNSAPDDNFIHMTPGCKLPPPGEDENGQVEGDGLGQQYNTPNKLINVCGTDLVIVGRGIISADDPPSEAERLTREQCDRKFPCTNCVSRNKQGACRYDTGAPTAKEHGRPAIITTTTGPSSTPKDDVSIKDHDHQPPPPSRVVTFGYANTGASTLGFLHHIETTPSTTTTTPNAQPLTSTLTSDTTTPGTAQCPSIRDRYRSLVRQLPPRNAIEKLADVYFADFNWQYDVLDRDVFDAHLAAWYRLPLGSLLSSSSSSSSSSASSGSRFECGGLAGLDAELNAWPAVVFQVCAVALLVLDEDEAAAAAAADEGGFEGLKYAGGMSFEDLARDYSDCGVEVMGLLGKRGMGLNTVLAGLLRGKWLKYIGLVTEAWHAIGAAIRDAQEIGLHRDSLDPKPRAGAGAEAVLENQWVIQRRRKTWMTLVSWDVHMASVLGRPTATNLCIAEPSLPVDAPVPKDRSTTPILPRSENDPPTPLTRLLWGYNIARPLKEILDMEKDGPCPKDFARVERLHSELLELDARTPPCLRLENPDTRFDALPECHWLPLARVVLPQVLTFELMALHRPYIFTRPRSRTEALKASLDMLHAQRLHFMALRPQMYKIFSLFFGTFDAIVLMASIYILFPKEHPDLVHNALQHFHWAVERFEAMSGRNPLAKAALGVLRAICLRLKKSLGLSSQALQQMLASGTTPSSTSPASGRSTGPSPSTTAATTSFNPSPSTTGSSGITGGTLSSTTATGGGGGDDSGGSGGPFDWNPPSDFDWASLQTIYATSDLVYHDLVGTGLPRVDCGGGGGGSGSGLGGGRSQGQGQGHGQGHGHSFGGDFGDDSVWSLLNQYVPY</sequence>
<feature type="binding site" evidence="12">
    <location>
        <position position="65"/>
    </location>
    <ligand>
        <name>substrate</name>
    </ligand>
</feature>
<evidence type="ECO:0000256" key="8">
    <source>
        <dbReference type="ARBA" id="ARBA00023242"/>
    </source>
</evidence>
<feature type="compositionally biased region" description="Polar residues" evidence="13">
    <location>
        <begin position="208"/>
        <end position="217"/>
    </location>
</feature>
<feature type="region of interest" description="Disordered" evidence="13">
    <location>
        <begin position="164"/>
        <end position="231"/>
    </location>
</feature>
<dbReference type="GO" id="GO:0005829">
    <property type="term" value="C:cytosol"/>
    <property type="evidence" value="ECO:0007669"/>
    <property type="project" value="TreeGrafter"/>
</dbReference>
<feature type="region of interest" description="Disordered" evidence="13">
    <location>
        <begin position="388"/>
        <end position="427"/>
    </location>
</feature>
<dbReference type="SUPFAM" id="SSF51366">
    <property type="entry name" value="Ribulose-phoshate binding barrel"/>
    <property type="match status" value="1"/>
</dbReference>
<feature type="region of interest" description="Disordered" evidence="13">
    <location>
        <begin position="975"/>
        <end position="1044"/>
    </location>
</feature>
<dbReference type="GO" id="GO:0044205">
    <property type="term" value="P:'de novo' UMP biosynthetic process"/>
    <property type="evidence" value="ECO:0007669"/>
    <property type="project" value="InterPro"/>
</dbReference>
<evidence type="ECO:0000256" key="7">
    <source>
        <dbReference type="ARBA" id="ARBA00023239"/>
    </source>
</evidence>
<evidence type="ECO:0000256" key="1">
    <source>
        <dbReference type="ARBA" id="ARBA00004861"/>
    </source>
</evidence>
<feature type="transmembrane region" description="Helical" evidence="14">
    <location>
        <begin position="891"/>
        <end position="912"/>
    </location>
</feature>
<evidence type="ECO:0000256" key="10">
    <source>
        <dbReference type="ARBA" id="ARBA00033428"/>
    </source>
</evidence>
<feature type="binding site" evidence="12">
    <location>
        <position position="165"/>
    </location>
    <ligand>
        <name>substrate</name>
    </ligand>
</feature>
<feature type="compositionally biased region" description="Low complexity" evidence="13">
    <location>
        <begin position="975"/>
        <end position="1025"/>
    </location>
</feature>
<dbReference type="Proteomes" id="UP001302745">
    <property type="component" value="Unassembled WGS sequence"/>
</dbReference>
<dbReference type="PROSITE" id="PS00156">
    <property type="entry name" value="OMPDECASE"/>
    <property type="match status" value="1"/>
</dbReference>
<dbReference type="PANTHER" id="PTHR32119:SF2">
    <property type="entry name" value="OROTIDINE 5'-PHOSPHATE DECARBOXYLASE"/>
    <property type="match status" value="1"/>
</dbReference>
<keyword evidence="7" id="KW-0456">Lyase</keyword>
<evidence type="ECO:0000256" key="14">
    <source>
        <dbReference type="SAM" id="Phobius"/>
    </source>
</evidence>
<keyword evidence="6" id="KW-0665">Pyrimidine biosynthesis</keyword>
<feature type="region of interest" description="Disordered" evidence="13">
    <location>
        <begin position="1084"/>
        <end position="1111"/>
    </location>
</feature>
<keyword evidence="5" id="KW-0210">Decarboxylase</keyword>
<feature type="compositionally biased region" description="Acidic residues" evidence="13">
    <location>
        <begin position="170"/>
        <end position="183"/>
    </location>
</feature>
<dbReference type="InterPro" id="IPR001754">
    <property type="entry name" value="OMPdeCOase_dom"/>
</dbReference>
<dbReference type="SMART" id="SM00906">
    <property type="entry name" value="Fungal_trans"/>
    <property type="match status" value="1"/>
</dbReference>
<feature type="active site" description="For OMPdecase activity" evidence="11">
    <location>
        <position position="102"/>
    </location>
</feature>
<proteinExistence type="inferred from homology"/>
<dbReference type="GO" id="GO:0004590">
    <property type="term" value="F:orotidine-5'-phosphate decarboxylase activity"/>
    <property type="evidence" value="ECO:0007669"/>
    <property type="project" value="UniProtKB-EC"/>
</dbReference>
<gene>
    <name evidence="17" type="ORF">C8A00DRAFT_42277</name>
</gene>
<dbReference type="InterPro" id="IPR011060">
    <property type="entry name" value="RibuloseP-bd_barrel"/>
</dbReference>
<evidence type="ECO:0000256" key="6">
    <source>
        <dbReference type="ARBA" id="ARBA00022975"/>
    </source>
</evidence>
<comment type="pathway">
    <text evidence="1">Pyrimidine metabolism; UMP biosynthesis via de novo pathway; UMP from orotate: step 2/2.</text>
</comment>
<evidence type="ECO:0000256" key="2">
    <source>
        <dbReference type="ARBA" id="ARBA00011018"/>
    </source>
</evidence>
<dbReference type="SMART" id="SM00934">
    <property type="entry name" value="OMPdecase"/>
    <property type="match status" value="1"/>
</dbReference>
<feature type="compositionally biased region" description="Low complexity" evidence="13">
    <location>
        <begin position="453"/>
        <end position="478"/>
    </location>
</feature>
<dbReference type="InterPro" id="IPR014732">
    <property type="entry name" value="OMPdecase"/>
</dbReference>
<evidence type="ECO:0000256" key="11">
    <source>
        <dbReference type="PIRSR" id="PIRSR614732-1"/>
    </source>
</evidence>
<dbReference type="GO" id="GO:0003677">
    <property type="term" value="F:DNA binding"/>
    <property type="evidence" value="ECO:0007669"/>
    <property type="project" value="InterPro"/>
</dbReference>
<feature type="region of interest" description="Disordered" evidence="13">
    <location>
        <begin position="453"/>
        <end position="482"/>
    </location>
</feature>
<dbReference type="PANTHER" id="PTHR32119">
    <property type="entry name" value="OROTIDINE 5'-PHOSPHATE DECARBOXYLASE"/>
    <property type="match status" value="1"/>
</dbReference>
<keyword evidence="18" id="KW-1185">Reference proteome</keyword>
<dbReference type="EC" id="4.1.1.23" evidence="3"/>
<dbReference type="Pfam" id="PF04082">
    <property type="entry name" value="Fungal_trans"/>
    <property type="match status" value="1"/>
</dbReference>
<feature type="domain" description="Xylanolytic transcriptional activator regulatory" evidence="15">
    <location>
        <begin position="661"/>
        <end position="751"/>
    </location>
</feature>
<evidence type="ECO:0000259" key="15">
    <source>
        <dbReference type="SMART" id="SM00906"/>
    </source>
</evidence>
<dbReference type="Gene3D" id="3.20.20.70">
    <property type="entry name" value="Aldolase class I"/>
    <property type="match status" value="1"/>
</dbReference>
<dbReference type="Pfam" id="PF00215">
    <property type="entry name" value="OMPdecase"/>
    <property type="match status" value="1"/>
</dbReference>
<dbReference type="InterPro" id="IPR018089">
    <property type="entry name" value="OMPdecase_AS"/>
</dbReference>
<organism evidence="17 18">
    <name type="scientific">Chaetomidium leptoderma</name>
    <dbReference type="NCBI Taxonomy" id="669021"/>
    <lineage>
        <taxon>Eukaryota</taxon>
        <taxon>Fungi</taxon>
        <taxon>Dikarya</taxon>
        <taxon>Ascomycota</taxon>
        <taxon>Pezizomycotina</taxon>
        <taxon>Sordariomycetes</taxon>
        <taxon>Sordariomycetidae</taxon>
        <taxon>Sordariales</taxon>
        <taxon>Chaetomiaceae</taxon>
        <taxon>Chaetomidium</taxon>
    </lineage>
</organism>
<feature type="active site" description="For OMPdecase activity" evidence="11">
    <location>
        <position position="100"/>
    </location>
</feature>
<dbReference type="GO" id="GO:0006351">
    <property type="term" value="P:DNA-templated transcription"/>
    <property type="evidence" value="ECO:0007669"/>
    <property type="project" value="InterPro"/>
</dbReference>
<evidence type="ECO:0000256" key="13">
    <source>
        <dbReference type="SAM" id="MobiDB-lite"/>
    </source>
</evidence>
<comment type="similarity">
    <text evidence="2">Belongs to the OMP decarboxylase family.</text>
</comment>
<keyword evidence="14" id="KW-0812">Transmembrane</keyword>
<feature type="binding site" evidence="12">
    <location>
        <position position="43"/>
    </location>
    <ligand>
        <name>substrate</name>
    </ligand>
</feature>
<dbReference type="GO" id="GO:0006207">
    <property type="term" value="P:'de novo' pyrimidine nucleobase biosynthetic process"/>
    <property type="evidence" value="ECO:0007669"/>
    <property type="project" value="InterPro"/>
</dbReference>
<feature type="compositionally biased region" description="Low complexity" evidence="13">
    <location>
        <begin position="400"/>
        <end position="410"/>
    </location>
</feature>
<evidence type="ECO:0000256" key="9">
    <source>
        <dbReference type="ARBA" id="ARBA00031744"/>
    </source>
</evidence>
<dbReference type="CDD" id="cd12148">
    <property type="entry name" value="fungal_TF_MHR"/>
    <property type="match status" value="1"/>
</dbReference>
<evidence type="ECO:0000313" key="18">
    <source>
        <dbReference type="Proteomes" id="UP001302745"/>
    </source>
</evidence>